<name>A0A0A8YMT6_ARUDO</name>
<reference evidence="2" key="2">
    <citation type="journal article" date="2015" name="Data Brief">
        <title>Shoot transcriptome of the giant reed, Arundo donax.</title>
        <authorList>
            <person name="Barrero R.A."/>
            <person name="Guerrero F.D."/>
            <person name="Moolhuijzen P."/>
            <person name="Goolsby J.A."/>
            <person name="Tidwell J."/>
            <person name="Bellgard S.E."/>
            <person name="Bellgard M.I."/>
        </authorList>
    </citation>
    <scope>NUCLEOTIDE SEQUENCE</scope>
    <source>
        <tissue evidence="2">Shoot tissue taken approximately 20 cm above the soil surface</tissue>
    </source>
</reference>
<evidence type="ECO:0000256" key="1">
    <source>
        <dbReference type="SAM" id="MobiDB-lite"/>
    </source>
</evidence>
<organism evidence="2">
    <name type="scientific">Arundo donax</name>
    <name type="common">Giant reed</name>
    <name type="synonym">Donax arundinaceus</name>
    <dbReference type="NCBI Taxonomy" id="35708"/>
    <lineage>
        <taxon>Eukaryota</taxon>
        <taxon>Viridiplantae</taxon>
        <taxon>Streptophyta</taxon>
        <taxon>Embryophyta</taxon>
        <taxon>Tracheophyta</taxon>
        <taxon>Spermatophyta</taxon>
        <taxon>Magnoliopsida</taxon>
        <taxon>Liliopsida</taxon>
        <taxon>Poales</taxon>
        <taxon>Poaceae</taxon>
        <taxon>PACMAD clade</taxon>
        <taxon>Arundinoideae</taxon>
        <taxon>Arundineae</taxon>
        <taxon>Arundo</taxon>
    </lineage>
</organism>
<feature type="region of interest" description="Disordered" evidence="1">
    <location>
        <begin position="70"/>
        <end position="91"/>
    </location>
</feature>
<proteinExistence type="predicted"/>
<dbReference type="AlphaFoldDB" id="A0A0A8YMT6"/>
<feature type="compositionally biased region" description="Polar residues" evidence="1">
    <location>
        <begin position="37"/>
        <end position="53"/>
    </location>
</feature>
<feature type="region of interest" description="Disordered" evidence="1">
    <location>
        <begin position="1"/>
        <end position="53"/>
    </location>
</feature>
<dbReference type="EMBL" id="GBRH01271495">
    <property type="protein sequence ID" value="JAD26400.1"/>
    <property type="molecule type" value="Transcribed_RNA"/>
</dbReference>
<sequence length="204" mass="21040">MGFRLEHQTSPVVSTTPLDDVKPQPHDTASAGGDSPASRSSGASQCSPSVAGSPYALTTENICRMLDRWSGSRKGRRGGGTGPGTPVAEHVVEGGHGVGRCAAREGGDGEAGEGHGWWVPSHPLPGLVATRPPTHAIVARRDPLRPSAPSSWQLVLRTGLGGQRRHGMGRGGREAAAAGSAVCGRGGREVKRRWRVLETGVAAA</sequence>
<accession>A0A0A8YMT6</accession>
<reference evidence="2" key="1">
    <citation type="submission" date="2014-09" db="EMBL/GenBank/DDBJ databases">
        <authorList>
            <person name="Magalhaes I.L.F."/>
            <person name="Oliveira U."/>
            <person name="Santos F.R."/>
            <person name="Vidigal T.H.D.A."/>
            <person name="Brescovit A.D."/>
            <person name="Santos A.J."/>
        </authorList>
    </citation>
    <scope>NUCLEOTIDE SEQUENCE</scope>
    <source>
        <tissue evidence="2">Shoot tissue taken approximately 20 cm above the soil surface</tissue>
    </source>
</reference>
<protein>
    <submittedName>
        <fullName evidence="2">Uncharacterized protein</fullName>
    </submittedName>
</protein>
<feature type="compositionally biased region" description="Polar residues" evidence="1">
    <location>
        <begin position="8"/>
        <end position="17"/>
    </location>
</feature>
<evidence type="ECO:0000313" key="2">
    <source>
        <dbReference type="EMBL" id="JAD26400.1"/>
    </source>
</evidence>